<evidence type="ECO:0000256" key="5">
    <source>
        <dbReference type="ARBA" id="ARBA00017215"/>
    </source>
</evidence>
<keyword evidence="6 12" id="KW-0507">mRNA processing</keyword>
<evidence type="ECO:0000256" key="12">
    <source>
        <dbReference type="RuleBase" id="RU369031"/>
    </source>
</evidence>
<reference evidence="13" key="1">
    <citation type="journal article" date="2020" name="Front. Microbiol.">
        <title>Phenotypic and Genetic Characterization of the Cheese Ripening Yeast Geotrichum candidum.</title>
        <authorList>
            <person name="Perkins V."/>
            <person name="Vignola S."/>
            <person name="Lessard M.H."/>
            <person name="Plante P.L."/>
            <person name="Corbeil J."/>
            <person name="Dugat-Bony E."/>
            <person name="Frenette M."/>
            <person name="Labrie S."/>
        </authorList>
    </citation>
    <scope>NUCLEOTIDE SEQUENCE</scope>
    <source>
        <strain evidence="13">LMA-70</strain>
    </source>
</reference>
<evidence type="ECO:0000256" key="9">
    <source>
        <dbReference type="ARBA" id="ARBA00023242"/>
    </source>
</evidence>
<comment type="function">
    <text evidence="12">Component of the cleavage and polyadenylation factor (CPF) complex, which plays a key role in polyadenylation-dependent pre-mRNA 3'-end formation and cooperates with cleavage factors including the CFIA complex and NAB4/CFIB. SSU72 is required for 3'-end formation of snoRNAs.</text>
</comment>
<dbReference type="GO" id="GO:0005634">
    <property type="term" value="C:nucleus"/>
    <property type="evidence" value="ECO:0007669"/>
    <property type="project" value="UniProtKB-SubCell"/>
</dbReference>
<protein>
    <recommendedName>
        <fullName evidence="5 12">RNA polymerase II subunit A C-terminal domain phosphatase SSU72</fullName>
        <shortName evidence="12">CTD phosphatase SSU72</shortName>
        <ecNumber evidence="4 12">3.1.3.16</ecNumber>
    </recommendedName>
</protein>
<dbReference type="Gene3D" id="6.10.140.550">
    <property type="match status" value="1"/>
</dbReference>
<dbReference type="Pfam" id="PF04722">
    <property type="entry name" value="Ssu72"/>
    <property type="match status" value="1"/>
</dbReference>
<dbReference type="GO" id="GO:0004722">
    <property type="term" value="F:protein serine/threonine phosphatase activity"/>
    <property type="evidence" value="ECO:0007669"/>
    <property type="project" value="UniProtKB-UniRule"/>
</dbReference>
<reference evidence="13" key="2">
    <citation type="submission" date="2020-01" db="EMBL/GenBank/DDBJ databases">
        <authorList>
            <person name="Perkins V."/>
            <person name="Lessard M.-H."/>
            <person name="Dugat-Bony E."/>
            <person name="Frenette M."/>
            <person name="Labrie S."/>
        </authorList>
    </citation>
    <scope>NUCLEOTIDE SEQUENCE</scope>
    <source>
        <strain evidence="13">LMA-70</strain>
    </source>
</reference>
<comment type="function">
    <text evidence="1 12">Processively dephosphorylates Ser-5 of the heptad repeats YSPTSPS in the C-terminal domain of the largest RNA polymerase II subunit (RPB1).</text>
</comment>
<gene>
    <name evidence="13" type="ORF">DV451_002986</name>
</gene>
<evidence type="ECO:0000256" key="2">
    <source>
        <dbReference type="ARBA" id="ARBA00004123"/>
    </source>
</evidence>
<evidence type="ECO:0000256" key="7">
    <source>
        <dbReference type="ARBA" id="ARBA00022801"/>
    </source>
</evidence>
<evidence type="ECO:0000256" key="8">
    <source>
        <dbReference type="ARBA" id="ARBA00022912"/>
    </source>
</evidence>
<sequence length="118" mass="13632">MEAHRVLKNAGFDVHSYGTGSAVRLPGRSADSSHSYPFGTQYDFMFRDLESKDKRLHTDNGVLNMLDRNRKIKDHPESWKQHKEYFDVVFTCEERCYDAVCHGKIDPPLIVAYTFSVC</sequence>
<evidence type="ECO:0000256" key="1">
    <source>
        <dbReference type="ARBA" id="ARBA00002497"/>
    </source>
</evidence>
<keyword evidence="8 12" id="KW-0904">Protein phosphatase</keyword>
<name>A0A9P5G571_GEOCN</name>
<dbReference type="AlphaFoldDB" id="A0A9P5G571"/>
<comment type="similarity">
    <text evidence="3 12">Belongs to the SSU72 phosphatase family.</text>
</comment>
<comment type="subunit">
    <text evidence="12">Component of the cleavage and polyadenylation factor (CPF) complex.</text>
</comment>
<keyword evidence="9 12" id="KW-0539">Nucleus</keyword>
<dbReference type="GO" id="GO:0006397">
    <property type="term" value="P:mRNA processing"/>
    <property type="evidence" value="ECO:0007669"/>
    <property type="project" value="UniProtKB-KW"/>
</dbReference>
<evidence type="ECO:0000256" key="10">
    <source>
        <dbReference type="ARBA" id="ARBA00047761"/>
    </source>
</evidence>
<accession>A0A9P5G571</accession>
<evidence type="ECO:0000256" key="6">
    <source>
        <dbReference type="ARBA" id="ARBA00022664"/>
    </source>
</evidence>
<dbReference type="PANTHER" id="PTHR20383">
    <property type="entry name" value="RNA POLYMERASE II SUBUNIT A C-TERMINAL DOMAIN PHOSPHATASE"/>
    <property type="match status" value="1"/>
</dbReference>
<comment type="catalytic activity">
    <reaction evidence="11 12">
        <text>O-phospho-L-threonyl-[protein] + H2O = L-threonyl-[protein] + phosphate</text>
        <dbReference type="Rhea" id="RHEA:47004"/>
        <dbReference type="Rhea" id="RHEA-COMP:11060"/>
        <dbReference type="Rhea" id="RHEA-COMP:11605"/>
        <dbReference type="ChEBI" id="CHEBI:15377"/>
        <dbReference type="ChEBI" id="CHEBI:30013"/>
        <dbReference type="ChEBI" id="CHEBI:43474"/>
        <dbReference type="ChEBI" id="CHEBI:61977"/>
        <dbReference type="EC" id="3.1.3.16"/>
    </reaction>
</comment>
<organism evidence="13 14">
    <name type="scientific">Geotrichum candidum</name>
    <name type="common">Oospora lactis</name>
    <name type="synonym">Dipodascus geotrichum</name>
    <dbReference type="NCBI Taxonomy" id="1173061"/>
    <lineage>
        <taxon>Eukaryota</taxon>
        <taxon>Fungi</taxon>
        <taxon>Dikarya</taxon>
        <taxon>Ascomycota</taxon>
        <taxon>Saccharomycotina</taxon>
        <taxon>Dipodascomycetes</taxon>
        <taxon>Dipodascales</taxon>
        <taxon>Dipodascaceae</taxon>
        <taxon>Geotrichum</taxon>
    </lineage>
</organism>
<evidence type="ECO:0000313" key="13">
    <source>
        <dbReference type="EMBL" id="KAF5099330.1"/>
    </source>
</evidence>
<evidence type="ECO:0000256" key="4">
    <source>
        <dbReference type="ARBA" id="ARBA00013081"/>
    </source>
</evidence>
<comment type="subcellular location">
    <subcellularLocation>
        <location evidence="2 12">Nucleus</location>
    </subcellularLocation>
</comment>
<dbReference type="EMBL" id="QQZK01000060">
    <property type="protein sequence ID" value="KAF5099330.1"/>
    <property type="molecule type" value="Genomic_DNA"/>
</dbReference>
<dbReference type="EC" id="3.1.3.16" evidence="4 12"/>
<comment type="catalytic activity">
    <reaction evidence="10 12">
        <text>O-phospho-L-seryl-[protein] + H2O = L-seryl-[protein] + phosphate</text>
        <dbReference type="Rhea" id="RHEA:20629"/>
        <dbReference type="Rhea" id="RHEA-COMP:9863"/>
        <dbReference type="Rhea" id="RHEA-COMP:11604"/>
        <dbReference type="ChEBI" id="CHEBI:15377"/>
        <dbReference type="ChEBI" id="CHEBI:29999"/>
        <dbReference type="ChEBI" id="CHEBI:43474"/>
        <dbReference type="ChEBI" id="CHEBI:83421"/>
        <dbReference type="EC" id="3.1.3.16"/>
    </reaction>
</comment>
<comment type="caution">
    <text evidence="13">The sequence shown here is derived from an EMBL/GenBank/DDBJ whole genome shotgun (WGS) entry which is preliminary data.</text>
</comment>
<dbReference type="InterPro" id="IPR006811">
    <property type="entry name" value="RNA_pol_II_suA"/>
</dbReference>
<proteinExistence type="inferred from homology"/>
<evidence type="ECO:0000313" key="14">
    <source>
        <dbReference type="Proteomes" id="UP000750522"/>
    </source>
</evidence>
<evidence type="ECO:0000256" key="11">
    <source>
        <dbReference type="ARBA" id="ARBA00048336"/>
    </source>
</evidence>
<dbReference type="Proteomes" id="UP000750522">
    <property type="component" value="Unassembled WGS sequence"/>
</dbReference>
<keyword evidence="7 12" id="KW-0378">Hydrolase</keyword>
<evidence type="ECO:0000256" key="3">
    <source>
        <dbReference type="ARBA" id="ARBA00008978"/>
    </source>
</evidence>